<dbReference type="Proteomes" id="UP000256561">
    <property type="component" value="Unassembled WGS sequence"/>
</dbReference>
<keyword evidence="5" id="KW-1185">Reference proteome</keyword>
<comment type="similarity">
    <text evidence="1">Belongs to the membrane fusion protein (MFP) (TC 8.A.1) family.</text>
</comment>
<dbReference type="Pfam" id="PF25954">
    <property type="entry name" value="Beta-barrel_RND_2"/>
    <property type="match status" value="1"/>
</dbReference>
<evidence type="ECO:0000313" key="5">
    <source>
        <dbReference type="Proteomes" id="UP000256561"/>
    </source>
</evidence>
<organism evidence="4 5">
    <name type="scientific">Alteromonas aestuariivivens</name>
    <dbReference type="NCBI Taxonomy" id="1938339"/>
    <lineage>
        <taxon>Bacteria</taxon>
        <taxon>Pseudomonadati</taxon>
        <taxon>Pseudomonadota</taxon>
        <taxon>Gammaproteobacteria</taxon>
        <taxon>Alteromonadales</taxon>
        <taxon>Alteromonadaceae</taxon>
        <taxon>Alteromonas/Salinimonas group</taxon>
        <taxon>Alteromonas</taxon>
    </lineage>
</organism>
<name>A0A3D8MDK6_9ALTE</name>
<accession>A0A3D8MDK6</accession>
<dbReference type="Pfam" id="PF25975">
    <property type="entry name" value="CzcB_C"/>
    <property type="match status" value="1"/>
</dbReference>
<feature type="domain" description="CzcB-like C-terminal circularly permuted SH3-like" evidence="3">
    <location>
        <begin position="314"/>
        <end position="359"/>
    </location>
</feature>
<dbReference type="NCBIfam" id="TIGR01730">
    <property type="entry name" value="RND_mfp"/>
    <property type="match status" value="1"/>
</dbReference>
<dbReference type="EMBL" id="QRHA01000001">
    <property type="protein sequence ID" value="RDV28927.1"/>
    <property type="molecule type" value="Genomic_DNA"/>
</dbReference>
<gene>
    <name evidence="4" type="ORF">DXV75_00195</name>
</gene>
<protein>
    <submittedName>
        <fullName evidence="4">Efflux RND transporter periplasmic adaptor subunit</fullName>
    </submittedName>
</protein>
<evidence type="ECO:0000259" key="2">
    <source>
        <dbReference type="Pfam" id="PF25954"/>
    </source>
</evidence>
<evidence type="ECO:0000313" key="4">
    <source>
        <dbReference type="EMBL" id="RDV28927.1"/>
    </source>
</evidence>
<dbReference type="Gene3D" id="2.40.420.20">
    <property type="match status" value="1"/>
</dbReference>
<comment type="caution">
    <text evidence="4">The sequence shown here is derived from an EMBL/GenBank/DDBJ whole genome shotgun (WGS) entry which is preliminary data.</text>
</comment>
<dbReference type="Gene3D" id="2.40.30.170">
    <property type="match status" value="1"/>
</dbReference>
<dbReference type="PANTHER" id="PTHR30469">
    <property type="entry name" value="MULTIDRUG RESISTANCE PROTEIN MDTA"/>
    <property type="match status" value="1"/>
</dbReference>
<evidence type="ECO:0000259" key="3">
    <source>
        <dbReference type="Pfam" id="PF25975"/>
    </source>
</evidence>
<dbReference type="SUPFAM" id="SSF111369">
    <property type="entry name" value="HlyD-like secretion proteins"/>
    <property type="match status" value="1"/>
</dbReference>
<sequence length="379" mass="41131">MDGDMKKLFLVLVIAGIALAIWLYSRQQPLVVTTETVGPQRVAQAVTNTRSGSVQSCRRAKLSVPVGGQIATIPVSEGDTVSEGTVLLSLFNDDIQAQLRQAQASLQSAKLNQQRACVIADTDQREATRLKTLFSRKLVSDEQLDVSVSRAKASALACLISQADTRQVEAQVELFEAQLSKTRLIAPFDGTIAEINGEIGEFATPSPPGIPTLPNVDLIDNHCFYVSAPIDEVDAGLLKLGQPVDIHIDAYRDHPFKGLVRRIAPYVFAQEKRARTVEVEVEFAEVNEPLLVGYSADVTIEIAARDQALAIPTQAIFDDNQVWVLVDSQLQQRSLQTGLSNWHITEVLQGLKAGEQIVISANGATLEPGMSAQSQQAKP</sequence>
<dbReference type="Gene3D" id="2.40.50.100">
    <property type="match status" value="2"/>
</dbReference>
<dbReference type="AlphaFoldDB" id="A0A3D8MDK6"/>
<dbReference type="GO" id="GO:0015562">
    <property type="term" value="F:efflux transmembrane transporter activity"/>
    <property type="evidence" value="ECO:0007669"/>
    <property type="project" value="TreeGrafter"/>
</dbReference>
<feature type="domain" description="CusB-like beta-barrel" evidence="2">
    <location>
        <begin position="226"/>
        <end position="301"/>
    </location>
</feature>
<dbReference type="InterPro" id="IPR058649">
    <property type="entry name" value="CzcB_C"/>
</dbReference>
<dbReference type="GO" id="GO:1990281">
    <property type="term" value="C:efflux pump complex"/>
    <property type="evidence" value="ECO:0007669"/>
    <property type="project" value="TreeGrafter"/>
</dbReference>
<dbReference type="InterPro" id="IPR006143">
    <property type="entry name" value="RND_pump_MFP"/>
</dbReference>
<evidence type="ECO:0000256" key="1">
    <source>
        <dbReference type="ARBA" id="ARBA00009477"/>
    </source>
</evidence>
<dbReference type="InterPro" id="IPR058792">
    <property type="entry name" value="Beta-barrel_RND_2"/>
</dbReference>
<reference evidence="5" key="1">
    <citation type="submission" date="2018-08" db="EMBL/GenBank/DDBJ databases">
        <authorList>
            <person name="Zhang J."/>
            <person name="Du Z.-J."/>
        </authorList>
    </citation>
    <scope>NUCLEOTIDE SEQUENCE [LARGE SCALE GENOMIC DNA]</scope>
    <source>
        <strain evidence="5">KCTC 52655</strain>
    </source>
</reference>
<proteinExistence type="inferred from homology"/>